<evidence type="ECO:0000313" key="2">
    <source>
        <dbReference type="Proteomes" id="UP001365405"/>
    </source>
</evidence>
<protein>
    <submittedName>
        <fullName evidence="1">Uncharacterized protein</fullName>
    </submittedName>
</protein>
<dbReference type="RefSeq" id="WP_341411408.1">
    <property type="nucleotide sequence ID" value="NZ_JBBUTH010000008.1"/>
</dbReference>
<gene>
    <name evidence="1" type="ORF">AACH10_15775</name>
</gene>
<sequence length="66" mass="6550">MTPLRLHHHLLSIALAATVTLGLLAGVGGVAHHEAHSGLAAQAQAEVQAQALRLASSASAGALPTL</sequence>
<accession>A0ABU9CKK2</accession>
<keyword evidence="2" id="KW-1185">Reference proteome</keyword>
<reference evidence="1 2" key="1">
    <citation type="submission" date="2024-04" db="EMBL/GenBank/DDBJ databases">
        <title>Novel species of the genus Ideonella isolated from streams.</title>
        <authorList>
            <person name="Lu H."/>
        </authorList>
    </citation>
    <scope>NUCLEOTIDE SEQUENCE [LARGE SCALE GENOMIC DNA]</scope>
    <source>
        <strain evidence="1 2">DXS22W</strain>
    </source>
</reference>
<proteinExistence type="predicted"/>
<dbReference type="Proteomes" id="UP001365405">
    <property type="component" value="Unassembled WGS sequence"/>
</dbReference>
<name>A0ABU9CKK2_9BURK</name>
<evidence type="ECO:0000313" key="1">
    <source>
        <dbReference type="EMBL" id="MEK8051710.1"/>
    </source>
</evidence>
<comment type="caution">
    <text evidence="1">The sequence shown here is derived from an EMBL/GenBank/DDBJ whole genome shotgun (WGS) entry which is preliminary data.</text>
</comment>
<organism evidence="1 2">
    <name type="scientific">Pseudaquabacterium inlustre</name>
    <dbReference type="NCBI Taxonomy" id="2984192"/>
    <lineage>
        <taxon>Bacteria</taxon>
        <taxon>Pseudomonadati</taxon>
        <taxon>Pseudomonadota</taxon>
        <taxon>Betaproteobacteria</taxon>
        <taxon>Burkholderiales</taxon>
        <taxon>Sphaerotilaceae</taxon>
        <taxon>Pseudaquabacterium</taxon>
    </lineage>
</organism>
<dbReference type="EMBL" id="JBBUTH010000008">
    <property type="protein sequence ID" value="MEK8051710.1"/>
    <property type="molecule type" value="Genomic_DNA"/>
</dbReference>